<organism evidence="1 2">
    <name type="scientific">Bacillus oleivorans</name>
    <dbReference type="NCBI Taxonomy" id="1448271"/>
    <lineage>
        <taxon>Bacteria</taxon>
        <taxon>Bacillati</taxon>
        <taxon>Bacillota</taxon>
        <taxon>Bacilli</taxon>
        <taxon>Bacillales</taxon>
        <taxon>Bacillaceae</taxon>
        <taxon>Bacillus</taxon>
    </lineage>
</organism>
<accession>A0A285CW78</accession>
<protein>
    <submittedName>
        <fullName evidence="1">Uncharacterized protein</fullName>
    </submittedName>
</protein>
<dbReference type="Proteomes" id="UP000219546">
    <property type="component" value="Unassembled WGS sequence"/>
</dbReference>
<evidence type="ECO:0000313" key="1">
    <source>
        <dbReference type="EMBL" id="SNX71794.1"/>
    </source>
</evidence>
<dbReference type="EMBL" id="OAOP01000005">
    <property type="protein sequence ID" value="SNX71794.1"/>
    <property type="molecule type" value="Genomic_DNA"/>
</dbReference>
<name>A0A285CW78_9BACI</name>
<dbReference type="RefSeq" id="WP_097159164.1">
    <property type="nucleotide sequence ID" value="NZ_JBEPMQ010000019.1"/>
</dbReference>
<gene>
    <name evidence="1" type="ORF">SAMN05877753_105380</name>
</gene>
<sequence length="64" mass="7574">MKLFKPKKKELDSKSIAIAVMYLDNAKYKLEKELEEGRRDGEDEVWAANHDIECLERTINYLRS</sequence>
<evidence type="ECO:0000313" key="2">
    <source>
        <dbReference type="Proteomes" id="UP000219546"/>
    </source>
</evidence>
<proteinExistence type="predicted"/>
<dbReference type="AlphaFoldDB" id="A0A285CW78"/>
<reference evidence="1 2" key="1">
    <citation type="submission" date="2017-08" db="EMBL/GenBank/DDBJ databases">
        <authorList>
            <person name="de Groot N.N."/>
        </authorList>
    </citation>
    <scope>NUCLEOTIDE SEQUENCE [LARGE SCALE GENOMIC DNA]</scope>
    <source>
        <strain evidence="1 2">JC228</strain>
    </source>
</reference>
<keyword evidence="2" id="KW-1185">Reference proteome</keyword>